<proteinExistence type="predicted"/>
<keyword evidence="1" id="KW-0812">Transmembrane</keyword>
<feature type="transmembrane region" description="Helical" evidence="1">
    <location>
        <begin position="38"/>
        <end position="59"/>
    </location>
</feature>
<name>A0AB39BVK9_9BACI</name>
<dbReference type="EMBL" id="CP162551">
    <property type="protein sequence ID" value="XDI37834.1"/>
    <property type="molecule type" value="Genomic_DNA"/>
</dbReference>
<gene>
    <name evidence="2" type="ORF">AB3N04_05825</name>
</gene>
<keyword evidence="1" id="KW-1133">Transmembrane helix</keyword>
<protein>
    <submittedName>
        <fullName evidence="2">Uncharacterized protein</fullName>
    </submittedName>
</protein>
<reference evidence="2" key="1">
    <citation type="submission" date="2024-07" db="EMBL/GenBank/DDBJ databases">
        <title>Identification and characteristics of an arsenic-resistant bacterial isolate, which belongs to a novel species.</title>
        <authorList>
            <person name="Juszczyk A."/>
            <person name="Kowalczyk A."/>
            <person name="Was K."/>
            <person name="Kosowicz W."/>
            <person name="Budzyn A."/>
            <person name="Latowski D."/>
        </authorList>
    </citation>
    <scope>NUCLEOTIDE SEQUENCE</scope>
    <source>
        <strain evidence="2">As8PL</strain>
    </source>
</reference>
<sequence>MDVLLWLSIGFFIIGLIVLLVVHRKIESNQHATANLKVRFIVVTIIWGVICISLVPWWFSKMS</sequence>
<evidence type="ECO:0000313" key="2">
    <source>
        <dbReference type="EMBL" id="XDI37834.1"/>
    </source>
</evidence>
<evidence type="ECO:0000256" key="1">
    <source>
        <dbReference type="SAM" id="Phobius"/>
    </source>
</evidence>
<feature type="transmembrane region" description="Helical" evidence="1">
    <location>
        <begin position="6"/>
        <end position="26"/>
    </location>
</feature>
<accession>A0AB39BVK9</accession>
<dbReference type="RefSeq" id="WP_368505162.1">
    <property type="nucleotide sequence ID" value="NZ_CP162551.1"/>
</dbReference>
<keyword evidence="1" id="KW-0472">Membrane</keyword>
<organism evidence="2">
    <name type="scientific">Alkalihalophilus sp. As8PL</name>
    <dbReference type="NCBI Taxonomy" id="3237103"/>
    <lineage>
        <taxon>Bacteria</taxon>
        <taxon>Bacillati</taxon>
        <taxon>Bacillota</taxon>
        <taxon>Bacilli</taxon>
        <taxon>Bacillales</taxon>
        <taxon>Bacillaceae</taxon>
        <taxon>Alkalihalophilus</taxon>
    </lineage>
</organism>
<dbReference type="AlphaFoldDB" id="A0AB39BVK9"/>